<gene>
    <name evidence="7" type="ORF">JCM5805K_0565</name>
</gene>
<evidence type="ECO:0000259" key="5">
    <source>
        <dbReference type="Pfam" id="PF03633"/>
    </source>
</evidence>
<dbReference type="Pfam" id="PF03633">
    <property type="entry name" value="Glyco_hydro_65C"/>
    <property type="match status" value="1"/>
</dbReference>
<dbReference type="InterPro" id="IPR008928">
    <property type="entry name" value="6-hairpin_glycosidase_sf"/>
</dbReference>
<dbReference type="GO" id="GO:0005975">
    <property type="term" value="P:carbohydrate metabolic process"/>
    <property type="evidence" value="ECO:0007669"/>
    <property type="project" value="InterPro"/>
</dbReference>
<evidence type="ECO:0000256" key="2">
    <source>
        <dbReference type="ARBA" id="ARBA00022676"/>
    </source>
</evidence>
<dbReference type="InterPro" id="IPR005196">
    <property type="entry name" value="Glyco_hydro_65_N"/>
</dbReference>
<feature type="domain" description="Glycoside hydrolase family 65 C-terminal" evidence="5">
    <location>
        <begin position="700"/>
        <end position="760"/>
    </location>
</feature>
<evidence type="ECO:0000259" key="6">
    <source>
        <dbReference type="Pfam" id="PF03636"/>
    </source>
</evidence>
<accession>A0A0B8QR77</accession>
<dbReference type="Gene3D" id="2.60.420.10">
    <property type="entry name" value="Maltose phosphorylase, domain 3"/>
    <property type="match status" value="1"/>
</dbReference>
<dbReference type="Proteomes" id="UP000031847">
    <property type="component" value="Unassembled WGS sequence"/>
</dbReference>
<dbReference type="PANTHER" id="PTHR11051:SF8">
    <property type="entry name" value="PROTEIN-GLUCOSYLGALACTOSYLHYDROXYLYSINE GLUCOSIDASE"/>
    <property type="match status" value="1"/>
</dbReference>
<dbReference type="Pfam" id="PF03636">
    <property type="entry name" value="Glyco_hydro_65N"/>
    <property type="match status" value="1"/>
</dbReference>
<dbReference type="SUPFAM" id="SSF74650">
    <property type="entry name" value="Galactose mutarotase-like"/>
    <property type="match status" value="1"/>
</dbReference>
<dbReference type="InterPro" id="IPR017045">
    <property type="entry name" value="Malt_Pase/Glycosyl_Hdrlase"/>
</dbReference>
<feature type="domain" description="Glycoside hydrolase family 65 central catalytic" evidence="4">
    <location>
        <begin position="311"/>
        <end position="690"/>
    </location>
</feature>
<dbReference type="InterPro" id="IPR011013">
    <property type="entry name" value="Gal_mutarotase_sf_dom"/>
</dbReference>
<reference evidence="7 8" key="1">
    <citation type="submission" date="2015-01" db="EMBL/GenBank/DDBJ databases">
        <title>Lactococcus lactis subsp.lactis JCM 5805 whole genome shotgun sequence.</title>
        <authorList>
            <person name="Fujii T."/>
            <person name="Tomita Y."/>
            <person name="Ikushima S."/>
            <person name="Fujiwara D."/>
        </authorList>
    </citation>
    <scope>NUCLEOTIDE SEQUENCE [LARGE SCALE GENOMIC DNA]</scope>
    <source>
        <strain evidence="7 8">JCM 5805</strain>
    </source>
</reference>
<evidence type="ECO:0000256" key="1">
    <source>
        <dbReference type="ARBA" id="ARBA00006768"/>
    </source>
</evidence>
<evidence type="ECO:0000313" key="8">
    <source>
        <dbReference type="Proteomes" id="UP000031847"/>
    </source>
</evidence>
<organism evidence="7 8">
    <name type="scientific">Lactococcus lactis subsp. lactis</name>
    <name type="common">Streptococcus lactis</name>
    <dbReference type="NCBI Taxonomy" id="1360"/>
    <lineage>
        <taxon>Bacteria</taxon>
        <taxon>Bacillati</taxon>
        <taxon>Bacillota</taxon>
        <taxon>Bacilli</taxon>
        <taxon>Lactobacillales</taxon>
        <taxon>Streptococcaceae</taxon>
        <taxon>Lactococcus</taxon>
    </lineage>
</organism>
<dbReference type="Gene3D" id="2.70.98.40">
    <property type="entry name" value="Glycoside hydrolase, family 65, N-terminal domain"/>
    <property type="match status" value="1"/>
</dbReference>
<keyword evidence="3" id="KW-0808">Transferase</keyword>
<proteinExistence type="inferred from homology"/>
<dbReference type="PIRSF" id="PIRSF036289">
    <property type="entry name" value="Glycosyl_hydrolase_malt_phosph"/>
    <property type="match status" value="1"/>
</dbReference>
<dbReference type="InterPro" id="IPR037018">
    <property type="entry name" value="GH65_N"/>
</dbReference>
<dbReference type="SUPFAM" id="SSF48208">
    <property type="entry name" value="Six-hairpin glycosidases"/>
    <property type="match status" value="1"/>
</dbReference>
<keyword evidence="2" id="KW-0328">Glycosyltransferase</keyword>
<name>A0A0B8QR77_LACLL</name>
<dbReference type="GO" id="GO:0030246">
    <property type="term" value="F:carbohydrate binding"/>
    <property type="evidence" value="ECO:0007669"/>
    <property type="project" value="InterPro"/>
</dbReference>
<dbReference type="AlphaFoldDB" id="A0A0B8QR77"/>
<comment type="caution">
    <text evidence="7">The sequence shown here is derived from an EMBL/GenBank/DDBJ whole genome shotgun (WGS) entry which is preliminary data.</text>
</comment>
<dbReference type="GO" id="GO:0004553">
    <property type="term" value="F:hydrolase activity, hydrolyzing O-glycosyl compounds"/>
    <property type="evidence" value="ECO:0007669"/>
    <property type="project" value="TreeGrafter"/>
</dbReference>
<dbReference type="InterPro" id="IPR012341">
    <property type="entry name" value="6hp_glycosidase-like_sf"/>
</dbReference>
<dbReference type="PATRIC" id="fig|1360.96.peg.734"/>
<dbReference type="Pfam" id="PF03632">
    <property type="entry name" value="Glyco_hydro_65m"/>
    <property type="match status" value="1"/>
</dbReference>
<dbReference type="InterPro" id="IPR005195">
    <property type="entry name" value="Glyco_hydro_65_M"/>
</dbReference>
<dbReference type="InterPro" id="IPR005194">
    <property type="entry name" value="Glyco_hydro_65_C"/>
</dbReference>
<evidence type="ECO:0000256" key="3">
    <source>
        <dbReference type="ARBA" id="ARBA00022679"/>
    </source>
</evidence>
<evidence type="ECO:0000313" key="7">
    <source>
        <dbReference type="EMBL" id="GAM79457.1"/>
    </source>
</evidence>
<keyword evidence="7" id="KW-0378">Hydrolase</keyword>
<comment type="similarity">
    <text evidence="1">Belongs to the glycosyl hydrolase 65 family.</text>
</comment>
<dbReference type="PANTHER" id="PTHR11051">
    <property type="entry name" value="GLYCOSYL HYDROLASE-RELATED"/>
    <property type="match status" value="1"/>
</dbReference>
<dbReference type="EMBL" id="BBSI01000015">
    <property type="protein sequence ID" value="GAM79457.1"/>
    <property type="molecule type" value="Genomic_DNA"/>
</dbReference>
<dbReference type="Gene3D" id="1.50.10.10">
    <property type="match status" value="1"/>
</dbReference>
<sequence>MSFMYYNEKNLWQVEQKGFDERYLGKSEATMALGNGYFGSRSSEEEAYIGEKRDTFVAGTFNSFDENEVTELPNVPDMWGMEFVINDQRFSLTQGLVRNYSKRLNLKNGELSREFIWELNDIKLKFIFQRFISKKRQHLQVSHLELSNLTDRAVSIKIHSGINGQVSNEGSQHFTDGEKGLMNGKFIQMMSMTTHSKIQFVQTVEHKFDIRVSERPETGRRAFFMNYNFELAADSSFTVEKRGSVYTSLDNDLESQDLNVIRKQAVHELENIEKLTYQELLTESQLAWQKIWEKHPIKIESENFRDQLAIRFAKYHLHVMAPAHNEHMNIGAKGLSGEGYKGHTFWDTEVFMLPYFNFTHPEIAKNLVTYRYLGLDGAHKKAKVNGYEGAQYPWEAANPDDGEVTPVWGAADIVSGQSIKIWSGFIEQHITSDVAFGIKQYIDVTGDKVFEVEKAYEILIDTAKFWASRLEYIQEDDSYEIRNVIGPDEYKEHVNNNAYTNYTAHWNVNFAIDLIQKLKSQKPDIYDKLDQKFNLNLLTENLSEKVDKIFLPKATADGIIPQDDTYLSKKILDLQKYRDSDGVDSLFHDYNLEQVNQMQITKQADVLLLMLLFEGLFDKEQKLKNFDYYEPKTTHDSSLSLSTHAILSADLGKLEQSYDFFNKAINIDMGEYMKSSDAGIHAASLGGIWQMIVFGYGGVRMIESQLRIEPHLPKKWKVLEYGFDYHGEAIHVELTKDKMNLSKENNDHVISFMNKGQKYLLKNQLTIKM</sequence>
<feature type="domain" description="Glycoside hydrolase family 65 N-terminal" evidence="6">
    <location>
        <begin position="16"/>
        <end position="248"/>
    </location>
</feature>
<protein>
    <submittedName>
        <fullName evidence="7">Trehalose and maltose hydrolases</fullName>
    </submittedName>
</protein>
<evidence type="ECO:0000259" key="4">
    <source>
        <dbReference type="Pfam" id="PF03632"/>
    </source>
</evidence>
<dbReference type="GO" id="GO:0016757">
    <property type="term" value="F:glycosyltransferase activity"/>
    <property type="evidence" value="ECO:0007669"/>
    <property type="project" value="UniProtKB-KW"/>
</dbReference>